<dbReference type="PROSITE" id="PS51257">
    <property type="entry name" value="PROKAR_LIPOPROTEIN"/>
    <property type="match status" value="1"/>
</dbReference>
<feature type="chain" id="PRO_5026751068" description="Histidine kinase" evidence="1">
    <location>
        <begin position="18"/>
        <end position="385"/>
    </location>
</feature>
<evidence type="ECO:0008006" key="4">
    <source>
        <dbReference type="Google" id="ProtNLM"/>
    </source>
</evidence>
<comment type="caution">
    <text evidence="2">The sequence shown here is derived from an EMBL/GenBank/DDBJ whole genome shotgun (WGS) entry which is preliminary data.</text>
</comment>
<name>A0A6L3ZG64_9FLAO</name>
<dbReference type="OrthoDB" id="799853at2"/>
<dbReference type="EMBL" id="WBVQ01000002">
    <property type="protein sequence ID" value="KAB2816442.1"/>
    <property type="molecule type" value="Genomic_DNA"/>
</dbReference>
<protein>
    <recommendedName>
        <fullName evidence="4">Histidine kinase</fullName>
    </recommendedName>
</protein>
<organism evidence="2 3">
    <name type="scientific">Phaeocystidibacter marisrubri</name>
    <dbReference type="NCBI Taxonomy" id="1577780"/>
    <lineage>
        <taxon>Bacteria</taxon>
        <taxon>Pseudomonadati</taxon>
        <taxon>Bacteroidota</taxon>
        <taxon>Flavobacteriia</taxon>
        <taxon>Flavobacteriales</taxon>
        <taxon>Phaeocystidibacteraceae</taxon>
        <taxon>Phaeocystidibacter</taxon>
    </lineage>
</organism>
<evidence type="ECO:0000313" key="3">
    <source>
        <dbReference type="Proteomes" id="UP000484164"/>
    </source>
</evidence>
<accession>A0A6L3ZG64</accession>
<dbReference type="RefSeq" id="WP_151693869.1">
    <property type="nucleotide sequence ID" value="NZ_BMGX01000001.1"/>
</dbReference>
<dbReference type="Pfam" id="PF07494">
    <property type="entry name" value="Reg_prop"/>
    <property type="match status" value="4"/>
</dbReference>
<keyword evidence="1" id="KW-0732">Signal</keyword>
<feature type="signal peptide" evidence="1">
    <location>
        <begin position="1"/>
        <end position="17"/>
    </location>
</feature>
<keyword evidence="3" id="KW-1185">Reference proteome</keyword>
<dbReference type="InterPro" id="IPR011110">
    <property type="entry name" value="Reg_prop"/>
</dbReference>
<sequence length="385" mass="42433">MKSLSIALSLCSVFLAASCSSPEKPVTPSLDLTIPEVGFNGGLIDKTGNLWLSTNGAGVFVFNGESLVNYSKKDGLASNQVFDLVEASDGSIWMGTQEGLTHFDGGRLNSILLPFQDTSSVWLDKVYPIINPNAAHALAIDKNQNLWIGTGGGGVCRFDGFQFKMYLQEHGQKQEDSLYHNWVTCIEMDHSGNMWFGSMTHGGVSVYKGESFEHFSIADGLSDDMVRTLYCDKSGDMWIGFNGNRNSALTRYKDSQFTTYSDGELSKRIHSICEYENGELFISSPRGKLAVFDGTNIREFTSSNGQSYSEIHFILTDANNQLWFGGKSGVWKYDGEEVVQVLGVDGVANHEINKGVNQKESKFPILVLGMTLQPSSHEKPQHLPR</sequence>
<dbReference type="Proteomes" id="UP000484164">
    <property type="component" value="Unassembled WGS sequence"/>
</dbReference>
<reference evidence="2 3" key="1">
    <citation type="submission" date="2019-10" db="EMBL/GenBank/DDBJ databases">
        <title>Genome sequence of Phaeocystidibacter marisrubri JCM30614 (type strain).</title>
        <authorList>
            <person name="Bowman J.P."/>
        </authorList>
    </citation>
    <scope>NUCLEOTIDE SEQUENCE [LARGE SCALE GENOMIC DNA]</scope>
    <source>
        <strain evidence="2 3">JCM 30614</strain>
    </source>
</reference>
<evidence type="ECO:0000313" key="2">
    <source>
        <dbReference type="EMBL" id="KAB2816442.1"/>
    </source>
</evidence>
<dbReference type="SUPFAM" id="SSF63829">
    <property type="entry name" value="Calcium-dependent phosphotriesterase"/>
    <property type="match status" value="2"/>
</dbReference>
<proteinExistence type="predicted"/>
<evidence type="ECO:0000256" key="1">
    <source>
        <dbReference type="SAM" id="SignalP"/>
    </source>
</evidence>
<dbReference type="AlphaFoldDB" id="A0A6L3ZG64"/>
<dbReference type="InterPro" id="IPR015943">
    <property type="entry name" value="WD40/YVTN_repeat-like_dom_sf"/>
</dbReference>
<dbReference type="Gene3D" id="2.130.10.10">
    <property type="entry name" value="YVTN repeat-like/Quinoprotein amine dehydrogenase"/>
    <property type="match status" value="3"/>
</dbReference>
<gene>
    <name evidence="2" type="ORF">F8C82_12230</name>
</gene>